<dbReference type="InterPro" id="IPR013750">
    <property type="entry name" value="GHMP_kinase_C_dom"/>
</dbReference>
<dbReference type="PANTHER" id="PTHR10457">
    <property type="entry name" value="MEVALONATE KINASE/GALACTOKINASE"/>
    <property type="match status" value="1"/>
</dbReference>
<evidence type="ECO:0000256" key="2">
    <source>
        <dbReference type="ARBA" id="ARBA00022741"/>
    </source>
</evidence>
<dbReference type="Gene3D" id="3.30.70.3170">
    <property type="match status" value="1"/>
</dbReference>
<dbReference type="InterPro" id="IPR019741">
    <property type="entry name" value="Galactokinase_CS"/>
</dbReference>
<name>G4TS32_SERID</name>
<dbReference type="PROSITE" id="PS00106">
    <property type="entry name" value="GALACTOKINASE"/>
    <property type="match status" value="1"/>
</dbReference>
<comment type="caution">
    <text evidence="7">The sequence shown here is derived from an EMBL/GenBank/DDBJ whole genome shotgun (WGS) entry which is preliminary data.</text>
</comment>
<dbReference type="SUPFAM" id="SSF55060">
    <property type="entry name" value="GHMP Kinase, C-terminal domain"/>
    <property type="match status" value="1"/>
</dbReference>
<evidence type="ECO:0000256" key="3">
    <source>
        <dbReference type="ARBA" id="ARBA00022840"/>
    </source>
</evidence>
<comment type="similarity">
    <text evidence="1">Belongs to the GHMP kinase family. GalK subfamily.</text>
</comment>
<dbReference type="InterPro" id="IPR014721">
    <property type="entry name" value="Ribsml_uS5_D2-typ_fold_subgr"/>
</dbReference>
<dbReference type="PIRSF" id="PIRSF000530">
    <property type="entry name" value="Galactokinase"/>
    <property type="match status" value="1"/>
</dbReference>
<evidence type="ECO:0000259" key="6">
    <source>
        <dbReference type="Pfam" id="PF10509"/>
    </source>
</evidence>
<dbReference type="EMBL" id="CAFZ01000281">
    <property type="protein sequence ID" value="CCA74125.1"/>
    <property type="molecule type" value="Genomic_DNA"/>
</dbReference>
<dbReference type="Pfam" id="PF10509">
    <property type="entry name" value="GalKase_gal_bdg"/>
    <property type="match status" value="1"/>
</dbReference>
<dbReference type="HOGENOM" id="CLU_017814_6_2_1"/>
<keyword evidence="3" id="KW-0067">ATP-binding</keyword>
<dbReference type="OrthoDB" id="187738at2759"/>
<dbReference type="NCBIfam" id="TIGR00131">
    <property type="entry name" value="gal_kin"/>
    <property type="match status" value="1"/>
</dbReference>
<dbReference type="GO" id="GO:0006012">
    <property type="term" value="P:galactose metabolic process"/>
    <property type="evidence" value="ECO:0007669"/>
    <property type="project" value="InterPro"/>
</dbReference>
<dbReference type="SUPFAM" id="SSF54211">
    <property type="entry name" value="Ribosomal protein S5 domain 2-like"/>
    <property type="match status" value="1"/>
</dbReference>
<dbReference type="InParanoid" id="G4TS32"/>
<dbReference type="PANTHER" id="PTHR10457:SF7">
    <property type="entry name" value="GALACTOKINASE-RELATED"/>
    <property type="match status" value="1"/>
</dbReference>
<dbReference type="Gene3D" id="1.20.1440.340">
    <property type="match status" value="1"/>
</dbReference>
<dbReference type="InterPro" id="IPR019539">
    <property type="entry name" value="GalKase_N"/>
</dbReference>
<organism evidence="7 8">
    <name type="scientific">Serendipita indica (strain DSM 11827)</name>
    <name type="common">Root endophyte fungus</name>
    <name type="synonym">Piriformospora indica</name>
    <dbReference type="NCBI Taxonomy" id="1109443"/>
    <lineage>
        <taxon>Eukaryota</taxon>
        <taxon>Fungi</taxon>
        <taxon>Dikarya</taxon>
        <taxon>Basidiomycota</taxon>
        <taxon>Agaricomycotina</taxon>
        <taxon>Agaricomycetes</taxon>
        <taxon>Sebacinales</taxon>
        <taxon>Serendipitaceae</taxon>
        <taxon>Serendipita</taxon>
    </lineage>
</organism>
<dbReference type="InterPro" id="IPR006206">
    <property type="entry name" value="Mevalonate/galactokinase"/>
</dbReference>
<dbReference type="Proteomes" id="UP000007148">
    <property type="component" value="Unassembled WGS sequence"/>
</dbReference>
<keyword evidence="8" id="KW-1185">Reference proteome</keyword>
<dbReference type="InterPro" id="IPR000705">
    <property type="entry name" value="Galactokinase"/>
</dbReference>
<dbReference type="STRING" id="1109443.G4TS32"/>
<dbReference type="Gene3D" id="3.30.230.10">
    <property type="match status" value="1"/>
</dbReference>
<gene>
    <name evidence="7" type="ORF">PIIN_08079</name>
</gene>
<dbReference type="OMA" id="GFHDTYF"/>
<evidence type="ECO:0000313" key="7">
    <source>
        <dbReference type="EMBL" id="CCA74125.1"/>
    </source>
</evidence>
<dbReference type="InterPro" id="IPR036554">
    <property type="entry name" value="GHMP_kinase_C_sf"/>
</dbReference>
<evidence type="ECO:0000259" key="5">
    <source>
        <dbReference type="Pfam" id="PF08544"/>
    </source>
</evidence>
<proteinExistence type="inferred from homology"/>
<feature type="domain" description="GHMP kinase N-terminal" evidence="4">
    <location>
        <begin position="154"/>
        <end position="230"/>
    </location>
</feature>
<dbReference type="FunCoup" id="G4TS32">
    <property type="interactions" value="275"/>
</dbReference>
<evidence type="ECO:0000259" key="4">
    <source>
        <dbReference type="Pfam" id="PF00288"/>
    </source>
</evidence>
<dbReference type="eggNOG" id="KOG0631">
    <property type="taxonomic scope" value="Eukaryota"/>
</dbReference>
<sequence>MSNSPITVHHAVRDLTQSTKEALHTAHRWNELAEKFQERYGSPPTHIVRAPGRVNIIGEHIDYALFGVLPAAIEKELVIAIRATPESKGLVEVDNMNSKYTKASFTALRRSESKDGGKDQEGEWDLAINPKGLRWESYVKAGYLGVLERFFSKDTKADPVGLQALFDSTVPAGSGVSSSAALIVASTLAFLVANDKLSSITKFDLVQMSVGNEKRVGVNSGGMDQSASILSAPGHALYISFYPSLQVSPVPIPSSADNPIAFLVANSLTVSNKAETGKVRYNLRVVETLVGAKILANILGVKTGEEERAAYREVLQRWRGEKDSEEALKEEITALLEGGYLEKLKGKEQLGVTLEEMVEMSGLSSDVFHKVFLSWVEVEATYFQLYKRALHVFTEARRVLEFRDLCRQSGPSLPEKLGELMDASQKSCAELFECSCPELDELVGLAKSLGAYGARLTGVSYFLSGAGWGGCACILLKEGDVVDFMKQLRASYGPYKHLDDATFAETCFATKPAEGACVFTL</sequence>
<dbReference type="Pfam" id="PF08544">
    <property type="entry name" value="GHMP_kinases_C"/>
    <property type="match status" value="1"/>
</dbReference>
<evidence type="ECO:0000313" key="8">
    <source>
        <dbReference type="Proteomes" id="UP000007148"/>
    </source>
</evidence>
<feature type="domain" description="GHMP kinase C-terminal" evidence="5">
    <location>
        <begin position="415"/>
        <end position="490"/>
    </location>
</feature>
<keyword evidence="2" id="KW-0547">Nucleotide-binding</keyword>
<dbReference type="PRINTS" id="PR00959">
    <property type="entry name" value="MEVGALKINASE"/>
</dbReference>
<dbReference type="GO" id="GO:0005829">
    <property type="term" value="C:cytosol"/>
    <property type="evidence" value="ECO:0007669"/>
    <property type="project" value="TreeGrafter"/>
</dbReference>
<keyword evidence="7" id="KW-0808">Transferase</keyword>
<dbReference type="InterPro" id="IPR020568">
    <property type="entry name" value="Ribosomal_Su5_D2-typ_SF"/>
</dbReference>
<evidence type="ECO:0000256" key="1">
    <source>
        <dbReference type="ARBA" id="ARBA00006566"/>
    </source>
</evidence>
<keyword evidence="7" id="KW-0418">Kinase</keyword>
<dbReference type="GO" id="GO:0005524">
    <property type="term" value="F:ATP binding"/>
    <property type="evidence" value="ECO:0007669"/>
    <property type="project" value="UniProtKB-KW"/>
</dbReference>
<accession>G4TS32</accession>
<dbReference type="GO" id="GO:0004335">
    <property type="term" value="F:galactokinase activity"/>
    <property type="evidence" value="ECO:0007669"/>
    <property type="project" value="InterPro"/>
</dbReference>
<dbReference type="AlphaFoldDB" id="G4TS32"/>
<dbReference type="InterPro" id="IPR006204">
    <property type="entry name" value="GHMP_kinase_N_dom"/>
</dbReference>
<dbReference type="PRINTS" id="PR00473">
    <property type="entry name" value="GALCTOKINASE"/>
</dbReference>
<protein>
    <submittedName>
        <fullName evidence="7">Related to galactokinase</fullName>
    </submittedName>
</protein>
<dbReference type="Pfam" id="PF00288">
    <property type="entry name" value="GHMP_kinases_N"/>
    <property type="match status" value="1"/>
</dbReference>
<feature type="domain" description="Galactokinase N-terminal" evidence="6">
    <location>
        <begin position="34"/>
        <end position="82"/>
    </location>
</feature>
<reference evidence="7 8" key="1">
    <citation type="journal article" date="2011" name="PLoS Pathog.">
        <title>Endophytic Life Strategies Decoded by Genome and Transcriptome Analyses of the Mutualistic Root Symbiont Piriformospora indica.</title>
        <authorList>
            <person name="Zuccaro A."/>
            <person name="Lahrmann U."/>
            <person name="Guldener U."/>
            <person name="Langen G."/>
            <person name="Pfiffi S."/>
            <person name="Biedenkopf D."/>
            <person name="Wong P."/>
            <person name="Samans B."/>
            <person name="Grimm C."/>
            <person name="Basiewicz M."/>
            <person name="Murat C."/>
            <person name="Martin F."/>
            <person name="Kogel K.H."/>
        </authorList>
    </citation>
    <scope>NUCLEOTIDE SEQUENCE [LARGE SCALE GENOMIC DNA]</scope>
    <source>
        <strain evidence="7 8">DSM 11827</strain>
    </source>
</reference>